<sequence>MKLENKVALITGGGSGIGFADPATQGSDKPVY</sequence>
<organism evidence="1 2">
    <name type="scientific">Lactobacillus amylovorus</name>
    <dbReference type="NCBI Taxonomy" id="1604"/>
    <lineage>
        <taxon>Bacteria</taxon>
        <taxon>Bacillati</taxon>
        <taxon>Bacillota</taxon>
        <taxon>Bacilli</taxon>
        <taxon>Lactobacillales</taxon>
        <taxon>Lactobacillaceae</taxon>
        <taxon>Lactobacillus</taxon>
    </lineage>
</organism>
<dbReference type="AlphaFoldDB" id="A0A3R6B098"/>
<dbReference type="RefSeq" id="WP_014565878.1">
    <property type="nucleotide sequence ID" value="NZ_CABJBR010000031.1"/>
</dbReference>
<dbReference type="GeneID" id="66524762"/>
<reference evidence="1 2" key="1">
    <citation type="submission" date="2018-06" db="EMBL/GenBank/DDBJ databases">
        <title>Complete genome sequnece of Lactobacillus amylovorus PMRA3.</title>
        <authorList>
            <person name="Nam Y.-D."/>
            <person name="Chung W.-H."/>
            <person name="Park Y.S."/>
            <person name="Kang J."/>
        </authorList>
    </citation>
    <scope>NUCLEOTIDE SEQUENCE [LARGE SCALE GENOMIC DNA]</scope>
    <source>
        <strain evidence="1 2">PMRA3</strain>
    </source>
</reference>
<dbReference type="EMBL" id="CP029754">
    <property type="protein sequence ID" value="QDD70343.1"/>
    <property type="molecule type" value="Genomic_DNA"/>
</dbReference>
<evidence type="ECO:0000313" key="2">
    <source>
        <dbReference type="Proteomes" id="UP000312326"/>
    </source>
</evidence>
<dbReference type="SUPFAM" id="SSF51735">
    <property type="entry name" value="NAD(P)-binding Rossmann-fold domains"/>
    <property type="match status" value="1"/>
</dbReference>
<dbReference type="Proteomes" id="UP000312326">
    <property type="component" value="Chromosome"/>
</dbReference>
<accession>A0A3R6B098</accession>
<evidence type="ECO:0000313" key="1">
    <source>
        <dbReference type="EMBL" id="QDD70343.1"/>
    </source>
</evidence>
<dbReference type="Gene3D" id="3.40.50.720">
    <property type="entry name" value="NAD(P)-binding Rossmann-like Domain"/>
    <property type="match status" value="1"/>
</dbReference>
<name>A0A3R6B098_LACAM</name>
<protein>
    <submittedName>
        <fullName evidence="1">SDR family NAD(P)-dependent oxidoreductase</fullName>
    </submittedName>
</protein>
<dbReference type="InterPro" id="IPR036291">
    <property type="entry name" value="NAD(P)-bd_dom_sf"/>
</dbReference>
<proteinExistence type="predicted"/>
<gene>
    <name evidence="1" type="ORF">DM298_05290</name>
</gene>